<dbReference type="Proteomes" id="UP000799438">
    <property type="component" value="Unassembled WGS sequence"/>
</dbReference>
<proteinExistence type="predicted"/>
<dbReference type="RefSeq" id="XP_033400904.1">
    <property type="nucleotide sequence ID" value="XM_033545413.1"/>
</dbReference>
<reference evidence="1" key="1">
    <citation type="journal article" date="2020" name="Stud. Mycol.">
        <title>101 Dothideomycetes genomes: a test case for predicting lifestyles and emergence of pathogens.</title>
        <authorList>
            <person name="Haridas S."/>
            <person name="Albert R."/>
            <person name="Binder M."/>
            <person name="Bloem J."/>
            <person name="Labutti K."/>
            <person name="Salamov A."/>
            <person name="Andreopoulos B."/>
            <person name="Baker S."/>
            <person name="Barry K."/>
            <person name="Bills G."/>
            <person name="Bluhm B."/>
            <person name="Cannon C."/>
            <person name="Castanera R."/>
            <person name="Culley D."/>
            <person name="Daum C."/>
            <person name="Ezra D."/>
            <person name="Gonzalez J."/>
            <person name="Henrissat B."/>
            <person name="Kuo A."/>
            <person name="Liang C."/>
            <person name="Lipzen A."/>
            <person name="Lutzoni F."/>
            <person name="Magnuson J."/>
            <person name="Mondo S."/>
            <person name="Nolan M."/>
            <person name="Ohm R."/>
            <person name="Pangilinan J."/>
            <person name="Park H.-J."/>
            <person name="Ramirez L."/>
            <person name="Alfaro M."/>
            <person name="Sun H."/>
            <person name="Tritt A."/>
            <person name="Yoshinaga Y."/>
            <person name="Zwiers L.-H."/>
            <person name="Turgeon B."/>
            <person name="Goodwin S."/>
            <person name="Spatafora J."/>
            <person name="Crous P."/>
            <person name="Grigoriev I."/>
        </authorList>
    </citation>
    <scope>NUCLEOTIDE SEQUENCE</scope>
    <source>
        <strain evidence="1">CBS 121167</strain>
    </source>
</reference>
<dbReference type="GeneID" id="54302919"/>
<evidence type="ECO:0000313" key="1">
    <source>
        <dbReference type="EMBL" id="KAF2145192.1"/>
    </source>
</evidence>
<protein>
    <submittedName>
        <fullName evidence="1">Uncharacterized protein</fullName>
    </submittedName>
</protein>
<dbReference type="AlphaFoldDB" id="A0A6A6BM49"/>
<name>A0A6A6BM49_9PEZI</name>
<sequence length="119" mass="13018">MSRLRTLIKNHVQSFYDSTKTSDCNFESRGLSSIVDNRQTVSTLAAAIANSQFRAAALRCLIASVIFSKMALESGPNTTFVSSEVANCLRVIMGSGTNQVQMAFISKWRTMASTMLQPT</sequence>
<keyword evidence="2" id="KW-1185">Reference proteome</keyword>
<evidence type="ECO:0000313" key="2">
    <source>
        <dbReference type="Proteomes" id="UP000799438"/>
    </source>
</evidence>
<gene>
    <name evidence="1" type="ORF">K452DRAFT_343795</name>
</gene>
<dbReference type="OrthoDB" id="5421765at2759"/>
<organism evidence="1 2">
    <name type="scientific">Aplosporella prunicola CBS 121167</name>
    <dbReference type="NCBI Taxonomy" id="1176127"/>
    <lineage>
        <taxon>Eukaryota</taxon>
        <taxon>Fungi</taxon>
        <taxon>Dikarya</taxon>
        <taxon>Ascomycota</taxon>
        <taxon>Pezizomycotina</taxon>
        <taxon>Dothideomycetes</taxon>
        <taxon>Dothideomycetes incertae sedis</taxon>
        <taxon>Botryosphaeriales</taxon>
        <taxon>Aplosporellaceae</taxon>
        <taxon>Aplosporella</taxon>
    </lineage>
</organism>
<accession>A0A6A6BM49</accession>
<dbReference type="EMBL" id="ML995478">
    <property type="protein sequence ID" value="KAF2145192.1"/>
    <property type="molecule type" value="Genomic_DNA"/>
</dbReference>